<keyword evidence="3" id="KW-1185">Reference proteome</keyword>
<feature type="region of interest" description="Disordered" evidence="1">
    <location>
        <begin position="63"/>
        <end position="104"/>
    </location>
</feature>
<sequence>MTINLSAVLPFLCGKGRLSHRRAVNSSPSVCQPSVTQHAVAATDASAQPAPDRHAARWRRRVRSARNCSRMTALSSEGRGGRGCPQAGEDRGESSRGVFPAGLSPLPPASCRSFTISDPPLIRSPSLCSPEPSSYGSSSSPADAEPLPPQPYPARSVWALICVLSSFETVTRLHGASPARQPRRAQSSPPPADQLRKASRCPELSVNSSERCARRRGIRPSSVDVVLSVGGGTFRQHPRNHAALQCGLGSLTSVALLARSRRPTAFHTRVCSTP</sequence>
<name>A0AAD7RF80_9TELE</name>
<evidence type="ECO:0000256" key="1">
    <source>
        <dbReference type="SAM" id="MobiDB-lite"/>
    </source>
</evidence>
<reference evidence="2" key="1">
    <citation type="journal article" date="2023" name="Science">
        <title>Genome structures resolve the early diversification of teleost fishes.</title>
        <authorList>
            <person name="Parey E."/>
            <person name="Louis A."/>
            <person name="Montfort J."/>
            <person name="Bouchez O."/>
            <person name="Roques C."/>
            <person name="Iampietro C."/>
            <person name="Lluch J."/>
            <person name="Castinel A."/>
            <person name="Donnadieu C."/>
            <person name="Desvignes T."/>
            <person name="Floi Bucao C."/>
            <person name="Jouanno E."/>
            <person name="Wen M."/>
            <person name="Mejri S."/>
            <person name="Dirks R."/>
            <person name="Jansen H."/>
            <person name="Henkel C."/>
            <person name="Chen W.J."/>
            <person name="Zahm M."/>
            <person name="Cabau C."/>
            <person name="Klopp C."/>
            <person name="Thompson A.W."/>
            <person name="Robinson-Rechavi M."/>
            <person name="Braasch I."/>
            <person name="Lecointre G."/>
            <person name="Bobe J."/>
            <person name="Postlethwait J.H."/>
            <person name="Berthelot C."/>
            <person name="Roest Crollius H."/>
            <person name="Guiguen Y."/>
        </authorList>
    </citation>
    <scope>NUCLEOTIDE SEQUENCE</scope>
    <source>
        <strain evidence="2">NC1722</strain>
    </source>
</reference>
<dbReference type="AlphaFoldDB" id="A0AAD7RF80"/>
<dbReference type="Proteomes" id="UP001221898">
    <property type="component" value="Unassembled WGS sequence"/>
</dbReference>
<feature type="compositionally biased region" description="Low complexity" evidence="1">
    <location>
        <begin position="176"/>
        <end position="187"/>
    </location>
</feature>
<feature type="region of interest" description="Disordered" evidence="1">
    <location>
        <begin position="174"/>
        <end position="200"/>
    </location>
</feature>
<protein>
    <submittedName>
        <fullName evidence="2">Uncharacterized protein</fullName>
    </submittedName>
</protein>
<evidence type="ECO:0000313" key="3">
    <source>
        <dbReference type="Proteomes" id="UP001221898"/>
    </source>
</evidence>
<proteinExistence type="predicted"/>
<evidence type="ECO:0000313" key="2">
    <source>
        <dbReference type="EMBL" id="KAJ8378985.1"/>
    </source>
</evidence>
<dbReference type="EMBL" id="JAINUG010000304">
    <property type="protein sequence ID" value="KAJ8378985.1"/>
    <property type="molecule type" value="Genomic_DNA"/>
</dbReference>
<accession>A0AAD7RF80</accession>
<organism evidence="2 3">
    <name type="scientific">Aldrovandia affinis</name>
    <dbReference type="NCBI Taxonomy" id="143900"/>
    <lineage>
        <taxon>Eukaryota</taxon>
        <taxon>Metazoa</taxon>
        <taxon>Chordata</taxon>
        <taxon>Craniata</taxon>
        <taxon>Vertebrata</taxon>
        <taxon>Euteleostomi</taxon>
        <taxon>Actinopterygii</taxon>
        <taxon>Neopterygii</taxon>
        <taxon>Teleostei</taxon>
        <taxon>Notacanthiformes</taxon>
        <taxon>Halosauridae</taxon>
        <taxon>Aldrovandia</taxon>
    </lineage>
</organism>
<feature type="region of interest" description="Disordered" evidence="1">
    <location>
        <begin position="122"/>
        <end position="149"/>
    </location>
</feature>
<feature type="compositionally biased region" description="Low complexity" evidence="1">
    <location>
        <begin position="126"/>
        <end position="141"/>
    </location>
</feature>
<gene>
    <name evidence="2" type="ORF">AAFF_G00232140</name>
</gene>
<comment type="caution">
    <text evidence="2">The sequence shown here is derived from an EMBL/GenBank/DDBJ whole genome shotgun (WGS) entry which is preliminary data.</text>
</comment>